<dbReference type="NCBIfam" id="TIGR00254">
    <property type="entry name" value="GGDEF"/>
    <property type="match status" value="1"/>
</dbReference>
<dbReference type="InterPro" id="IPR035919">
    <property type="entry name" value="EAL_sf"/>
</dbReference>
<reference evidence="3 4" key="1">
    <citation type="submission" date="2018-02" db="EMBL/GenBank/DDBJ databases">
        <title>Comparative genomes isolates from brazilian mangrove.</title>
        <authorList>
            <person name="Araujo J.E."/>
            <person name="Taketani R.G."/>
            <person name="Silva M.C.P."/>
            <person name="Loureco M.V."/>
            <person name="Andreote F.D."/>
        </authorList>
    </citation>
    <scope>NUCLEOTIDE SEQUENCE [LARGE SCALE GENOMIC DNA]</scope>
    <source>
        <strain evidence="3 4">Hex-1 MGV</strain>
    </source>
</reference>
<sequence>MLGFALSHLILRECRPLRYRHRESKRMNKIDSTLVATTIRTAAMPSEWHVACPERMENVAELTGETTERLQPDFLTRLNDRRAFFGALDRACSQLDGGDEFALFYINLDRFKWVNDTLGHQVGDRVLQEVAQRIVRAVSPADFVGRLGGDEFALIQWSSKNSLPRKTAKRIIESVASPIVVDGNLIRVGASIGIAVAPIDGDNAQDLLRHADLALFQAKSEGRNVIRYFEPEMRIRAEARRVLEKELGQALDGNEFQLHYQPVLEIGTDQVTTLEALIRWEHPRLGLVSPDSFIPLAEETGQIIGIGAWVLEQACRDAAEPGRTYRVAVNVSPIQLRNRSFVSTVSRILEETSLPPDRLELEITESSLIEDGQLAFAILRQLRENGVRVALDDFGTGYSSINYLRQFPFDKIKIDRSLVTGAHLNSESAAFVRMIATLGNVLEVATTAEGVETASELDLVRQAGCSHVQGYYLSKPVPLERLVPTLNL</sequence>
<gene>
    <name evidence="3" type="ORF">C5Y83_24485</name>
</gene>
<dbReference type="InterPro" id="IPR001633">
    <property type="entry name" value="EAL_dom"/>
</dbReference>
<dbReference type="CDD" id="cd01948">
    <property type="entry name" value="EAL"/>
    <property type="match status" value="1"/>
</dbReference>
<dbReference type="PANTHER" id="PTHR44757:SF2">
    <property type="entry name" value="BIOFILM ARCHITECTURE MAINTENANCE PROTEIN MBAA"/>
    <property type="match status" value="1"/>
</dbReference>
<proteinExistence type="predicted"/>
<accession>A0A2S8FEC7</accession>
<evidence type="ECO:0000259" key="1">
    <source>
        <dbReference type="PROSITE" id="PS50883"/>
    </source>
</evidence>
<dbReference type="Pfam" id="PF00563">
    <property type="entry name" value="EAL"/>
    <property type="match status" value="1"/>
</dbReference>
<dbReference type="InterPro" id="IPR000160">
    <property type="entry name" value="GGDEF_dom"/>
</dbReference>
<evidence type="ECO:0000313" key="3">
    <source>
        <dbReference type="EMBL" id="PQO30518.1"/>
    </source>
</evidence>
<feature type="domain" description="GGDEF" evidence="2">
    <location>
        <begin position="99"/>
        <end position="231"/>
    </location>
</feature>
<dbReference type="PROSITE" id="PS50887">
    <property type="entry name" value="GGDEF"/>
    <property type="match status" value="1"/>
</dbReference>
<dbReference type="EMBL" id="PUHY01000014">
    <property type="protein sequence ID" value="PQO30518.1"/>
    <property type="molecule type" value="Genomic_DNA"/>
</dbReference>
<dbReference type="Pfam" id="PF00990">
    <property type="entry name" value="GGDEF"/>
    <property type="match status" value="1"/>
</dbReference>
<dbReference type="SUPFAM" id="SSF141868">
    <property type="entry name" value="EAL domain-like"/>
    <property type="match status" value="1"/>
</dbReference>
<dbReference type="SMART" id="SM00052">
    <property type="entry name" value="EAL"/>
    <property type="match status" value="1"/>
</dbReference>
<evidence type="ECO:0000313" key="4">
    <source>
        <dbReference type="Proteomes" id="UP000238322"/>
    </source>
</evidence>
<dbReference type="InterPro" id="IPR029787">
    <property type="entry name" value="Nucleotide_cyclase"/>
</dbReference>
<dbReference type="SUPFAM" id="SSF55073">
    <property type="entry name" value="Nucleotide cyclase"/>
    <property type="match status" value="1"/>
</dbReference>
<dbReference type="InterPro" id="IPR052155">
    <property type="entry name" value="Biofilm_reg_signaling"/>
</dbReference>
<dbReference type="InterPro" id="IPR043128">
    <property type="entry name" value="Rev_trsase/Diguanyl_cyclase"/>
</dbReference>
<evidence type="ECO:0000259" key="2">
    <source>
        <dbReference type="PROSITE" id="PS50887"/>
    </source>
</evidence>
<dbReference type="SMART" id="SM00267">
    <property type="entry name" value="GGDEF"/>
    <property type="match status" value="1"/>
</dbReference>
<dbReference type="CDD" id="cd01949">
    <property type="entry name" value="GGDEF"/>
    <property type="match status" value="1"/>
</dbReference>
<comment type="caution">
    <text evidence="3">The sequence shown here is derived from an EMBL/GenBank/DDBJ whole genome shotgun (WGS) entry which is preliminary data.</text>
</comment>
<protein>
    <submittedName>
        <fullName evidence="3">Diguanylate cyclase</fullName>
    </submittedName>
</protein>
<name>A0A2S8FEC7_9BACT</name>
<organism evidence="3 4">
    <name type="scientific">Blastopirellula marina</name>
    <dbReference type="NCBI Taxonomy" id="124"/>
    <lineage>
        <taxon>Bacteria</taxon>
        <taxon>Pseudomonadati</taxon>
        <taxon>Planctomycetota</taxon>
        <taxon>Planctomycetia</taxon>
        <taxon>Pirellulales</taxon>
        <taxon>Pirellulaceae</taxon>
        <taxon>Blastopirellula</taxon>
    </lineage>
</organism>
<dbReference type="Gene3D" id="3.30.70.270">
    <property type="match status" value="1"/>
</dbReference>
<dbReference type="Gene3D" id="3.20.20.450">
    <property type="entry name" value="EAL domain"/>
    <property type="match status" value="1"/>
</dbReference>
<dbReference type="AlphaFoldDB" id="A0A2S8FEC7"/>
<feature type="domain" description="EAL" evidence="1">
    <location>
        <begin position="240"/>
        <end position="488"/>
    </location>
</feature>
<dbReference type="PROSITE" id="PS50883">
    <property type="entry name" value="EAL"/>
    <property type="match status" value="1"/>
</dbReference>
<dbReference type="Proteomes" id="UP000238322">
    <property type="component" value="Unassembled WGS sequence"/>
</dbReference>
<dbReference type="PANTHER" id="PTHR44757">
    <property type="entry name" value="DIGUANYLATE CYCLASE DGCP"/>
    <property type="match status" value="1"/>
</dbReference>